<dbReference type="RefSeq" id="WP_146905206.1">
    <property type="nucleotide sequence ID" value="NZ_BAAARM010000004.1"/>
</dbReference>
<accession>A0A512DEH9</accession>
<name>A0A512DEH9_9CELL</name>
<dbReference type="SUPFAM" id="SSF51735">
    <property type="entry name" value="NAD(P)-binding Rossmann-fold domains"/>
    <property type="match status" value="1"/>
</dbReference>
<dbReference type="GO" id="GO:0070402">
    <property type="term" value="F:NADPH binding"/>
    <property type="evidence" value="ECO:0007669"/>
    <property type="project" value="TreeGrafter"/>
</dbReference>
<dbReference type="GO" id="GO:0016651">
    <property type="term" value="F:oxidoreductase activity, acting on NAD(P)H"/>
    <property type="evidence" value="ECO:0007669"/>
    <property type="project" value="TreeGrafter"/>
</dbReference>
<dbReference type="InterPro" id="IPR013154">
    <property type="entry name" value="ADH-like_N"/>
</dbReference>
<proteinExistence type="predicted"/>
<evidence type="ECO:0000259" key="3">
    <source>
        <dbReference type="SMART" id="SM00829"/>
    </source>
</evidence>
<comment type="caution">
    <text evidence="4">The sequence shown here is derived from an EMBL/GenBank/DDBJ whole genome shotgun (WGS) entry which is preliminary data.</text>
</comment>
<evidence type="ECO:0000256" key="1">
    <source>
        <dbReference type="ARBA" id="ARBA00022857"/>
    </source>
</evidence>
<dbReference type="InterPro" id="IPR020843">
    <property type="entry name" value="ER"/>
</dbReference>
<dbReference type="SMART" id="SM00829">
    <property type="entry name" value="PKS_ER"/>
    <property type="match status" value="1"/>
</dbReference>
<dbReference type="InterPro" id="IPR036291">
    <property type="entry name" value="NAD(P)-bd_dom_sf"/>
</dbReference>
<dbReference type="Proteomes" id="UP000321181">
    <property type="component" value="Unassembled WGS sequence"/>
</dbReference>
<dbReference type="InterPro" id="IPR011032">
    <property type="entry name" value="GroES-like_sf"/>
</dbReference>
<dbReference type="Pfam" id="PF13602">
    <property type="entry name" value="ADH_zinc_N_2"/>
    <property type="match status" value="1"/>
</dbReference>
<keyword evidence="5" id="KW-1185">Reference proteome</keyword>
<evidence type="ECO:0000313" key="5">
    <source>
        <dbReference type="Proteomes" id="UP000321181"/>
    </source>
</evidence>
<dbReference type="Gene3D" id="3.90.180.10">
    <property type="entry name" value="Medium-chain alcohol dehydrogenases, catalytic domain"/>
    <property type="match status" value="1"/>
</dbReference>
<dbReference type="PANTHER" id="PTHR48106">
    <property type="entry name" value="QUINONE OXIDOREDUCTASE PIG3-RELATED"/>
    <property type="match status" value="1"/>
</dbReference>
<dbReference type="EMBL" id="BJYY01000016">
    <property type="protein sequence ID" value="GEO34856.1"/>
    <property type="molecule type" value="Genomic_DNA"/>
</dbReference>
<dbReference type="SUPFAM" id="SSF50129">
    <property type="entry name" value="GroES-like"/>
    <property type="match status" value="1"/>
</dbReference>
<feature type="domain" description="Enoyl reductase (ER)" evidence="3">
    <location>
        <begin position="11"/>
        <end position="308"/>
    </location>
</feature>
<sequence length="310" mass="31008">MTRAVVAPSYGGPEVLTIVDVDPGRPGPGQVLLEVRAAGVNPADWKTYSGVWGTDPARLPLRLGFEATGVVVDAGPGDHGVRVGDEVLTPADGAYADRVLVRAADVVAKPPSLDWAAAGGLLLTGATAAHTVEATGVAAGDTVLVHGASGGVGAMVVQLVLERGARVIGTARRSRLDAVAELGAVPVEYGPGLADRVRALAPDGVQAAVDTAGTDEALDVSVELVADRARVATIAAFARGGELGIQVLGNGPGADPGTAVRAAARPRLAELAGTGRLRVRVAATFPLADVAEAHRLGMAGGATGKIVLLP</sequence>
<dbReference type="CDD" id="cd05289">
    <property type="entry name" value="MDR_like_2"/>
    <property type="match status" value="1"/>
</dbReference>
<gene>
    <name evidence="4" type="ORF">CAE01nite_25810</name>
</gene>
<evidence type="ECO:0000256" key="2">
    <source>
        <dbReference type="ARBA" id="ARBA00023002"/>
    </source>
</evidence>
<dbReference type="AlphaFoldDB" id="A0A512DEH9"/>
<reference evidence="4 5" key="1">
    <citation type="submission" date="2019-07" db="EMBL/GenBank/DDBJ databases">
        <title>Whole genome shotgun sequence of Cellulomonas aerilata NBRC 106308.</title>
        <authorList>
            <person name="Hosoyama A."/>
            <person name="Uohara A."/>
            <person name="Ohji S."/>
            <person name="Ichikawa N."/>
        </authorList>
    </citation>
    <scope>NUCLEOTIDE SEQUENCE [LARGE SCALE GENOMIC DNA]</scope>
    <source>
        <strain evidence="4 5">NBRC 106308</strain>
    </source>
</reference>
<protein>
    <submittedName>
        <fullName evidence="4">Putative oxidoreductase</fullName>
    </submittedName>
</protein>
<keyword evidence="1" id="KW-0521">NADP</keyword>
<organism evidence="4 5">
    <name type="scientific">Cellulomonas aerilata</name>
    <dbReference type="NCBI Taxonomy" id="515326"/>
    <lineage>
        <taxon>Bacteria</taxon>
        <taxon>Bacillati</taxon>
        <taxon>Actinomycetota</taxon>
        <taxon>Actinomycetes</taxon>
        <taxon>Micrococcales</taxon>
        <taxon>Cellulomonadaceae</taxon>
        <taxon>Cellulomonas</taxon>
    </lineage>
</organism>
<keyword evidence="2" id="KW-0560">Oxidoreductase</keyword>
<dbReference type="OrthoDB" id="3175656at2"/>
<dbReference type="Gene3D" id="3.40.50.720">
    <property type="entry name" value="NAD(P)-binding Rossmann-like Domain"/>
    <property type="match status" value="1"/>
</dbReference>
<evidence type="ECO:0000313" key="4">
    <source>
        <dbReference type="EMBL" id="GEO34856.1"/>
    </source>
</evidence>
<dbReference type="Pfam" id="PF08240">
    <property type="entry name" value="ADH_N"/>
    <property type="match status" value="1"/>
</dbReference>